<sequence length="223" mass="25455">MTVNSLLLEEATLDDIPALTELWYAAFTDPGVRYLWPDTPSIRNWWNVANREDFINKSFQHYIKIIDPSSKDDQGRPRIAAYAKWDLATPKERGPRYPPWNEDMPIQACDAFIERLEKARQQVMAGQKKHYYLDTLVTHPDYQRRGAGSMLVKWGCDLADEAGVGIYVDASKAGAPLYQKFGFTHKKLEGEGESDIVPMARGIMSTEVIGELRSWSIRSIIEE</sequence>
<dbReference type="OrthoDB" id="2115692at2759"/>
<protein>
    <recommendedName>
        <fullName evidence="1">N-acetyltransferase domain-containing protein</fullName>
    </recommendedName>
</protein>
<dbReference type="PANTHER" id="PTHR42791">
    <property type="entry name" value="GNAT FAMILY ACETYLTRANSFERASE"/>
    <property type="match status" value="1"/>
</dbReference>
<dbReference type="PROSITE" id="PS51186">
    <property type="entry name" value="GNAT"/>
    <property type="match status" value="1"/>
</dbReference>
<accession>A0A8H4TU30</accession>
<evidence type="ECO:0000313" key="3">
    <source>
        <dbReference type="Proteomes" id="UP000622797"/>
    </source>
</evidence>
<dbReference type="Proteomes" id="UP000622797">
    <property type="component" value="Unassembled WGS sequence"/>
</dbReference>
<reference evidence="2" key="1">
    <citation type="journal article" date="2020" name="BMC Genomics">
        <title>Correction to: Identification and distribution of gene clusters required for synthesis of sphingolipid metabolism inhibitors in diverse species of the filamentous fungus Fusarium.</title>
        <authorList>
            <person name="Kim H.S."/>
            <person name="Lohmar J.M."/>
            <person name="Busman M."/>
            <person name="Brown D.W."/>
            <person name="Naumann T.A."/>
            <person name="Divon H.H."/>
            <person name="Lysoe E."/>
            <person name="Uhlig S."/>
            <person name="Proctor R.H."/>
        </authorList>
    </citation>
    <scope>NUCLEOTIDE SEQUENCE</scope>
    <source>
        <strain evidence="2">NRRL 20472</strain>
    </source>
</reference>
<dbReference type="AlphaFoldDB" id="A0A8H4TU30"/>
<feature type="domain" description="N-acetyltransferase" evidence="1">
    <location>
        <begin position="6"/>
        <end position="204"/>
    </location>
</feature>
<evidence type="ECO:0000259" key="1">
    <source>
        <dbReference type="PROSITE" id="PS51186"/>
    </source>
</evidence>
<dbReference type="SUPFAM" id="SSF55729">
    <property type="entry name" value="Acyl-CoA N-acyltransferases (Nat)"/>
    <property type="match status" value="1"/>
</dbReference>
<dbReference type="PANTHER" id="PTHR42791:SF17">
    <property type="entry name" value="ACETYLTRANSFERASE, GNAT FAMILY FAMILY (AFU_ORTHOLOGUE AFUA_8G05690)"/>
    <property type="match status" value="1"/>
</dbReference>
<dbReference type="GO" id="GO:0016747">
    <property type="term" value="F:acyltransferase activity, transferring groups other than amino-acyl groups"/>
    <property type="evidence" value="ECO:0007669"/>
    <property type="project" value="InterPro"/>
</dbReference>
<dbReference type="EMBL" id="JABEXW010000430">
    <property type="protein sequence ID" value="KAF4964046.1"/>
    <property type="molecule type" value="Genomic_DNA"/>
</dbReference>
<name>A0A8H4TU30_9HYPO</name>
<organism evidence="2 3">
    <name type="scientific">Fusarium sarcochroum</name>
    <dbReference type="NCBI Taxonomy" id="1208366"/>
    <lineage>
        <taxon>Eukaryota</taxon>
        <taxon>Fungi</taxon>
        <taxon>Dikarya</taxon>
        <taxon>Ascomycota</taxon>
        <taxon>Pezizomycotina</taxon>
        <taxon>Sordariomycetes</taxon>
        <taxon>Hypocreomycetidae</taxon>
        <taxon>Hypocreales</taxon>
        <taxon>Nectriaceae</taxon>
        <taxon>Fusarium</taxon>
        <taxon>Fusarium lateritium species complex</taxon>
    </lineage>
</organism>
<dbReference type="InterPro" id="IPR000182">
    <property type="entry name" value="GNAT_dom"/>
</dbReference>
<dbReference type="Pfam" id="PF00583">
    <property type="entry name" value="Acetyltransf_1"/>
    <property type="match status" value="1"/>
</dbReference>
<keyword evidence="3" id="KW-1185">Reference proteome</keyword>
<gene>
    <name evidence="2" type="ORF">FSARC_7995</name>
</gene>
<dbReference type="Gene3D" id="3.40.630.30">
    <property type="match status" value="1"/>
</dbReference>
<reference evidence="2" key="2">
    <citation type="submission" date="2020-05" db="EMBL/GenBank/DDBJ databases">
        <authorList>
            <person name="Kim H.-S."/>
            <person name="Proctor R.H."/>
            <person name="Brown D.W."/>
        </authorList>
    </citation>
    <scope>NUCLEOTIDE SEQUENCE</scope>
    <source>
        <strain evidence="2">NRRL 20472</strain>
    </source>
</reference>
<dbReference type="CDD" id="cd04301">
    <property type="entry name" value="NAT_SF"/>
    <property type="match status" value="1"/>
</dbReference>
<dbReference type="InterPro" id="IPR016181">
    <property type="entry name" value="Acyl_CoA_acyltransferase"/>
</dbReference>
<comment type="caution">
    <text evidence="2">The sequence shown here is derived from an EMBL/GenBank/DDBJ whole genome shotgun (WGS) entry which is preliminary data.</text>
</comment>
<dbReference type="InterPro" id="IPR052523">
    <property type="entry name" value="Trichothecene_AcTrans"/>
</dbReference>
<evidence type="ECO:0000313" key="2">
    <source>
        <dbReference type="EMBL" id="KAF4964046.1"/>
    </source>
</evidence>
<proteinExistence type="predicted"/>